<dbReference type="InterPro" id="IPR051928">
    <property type="entry name" value="NorD/CobT"/>
</dbReference>
<accession>A0ABU0AUL8</accession>
<dbReference type="InterPro" id="IPR036465">
    <property type="entry name" value="vWFA_dom_sf"/>
</dbReference>
<dbReference type="RefSeq" id="WP_307495096.1">
    <property type="nucleotide sequence ID" value="NZ_JAUSTN010000005.1"/>
</dbReference>
<reference evidence="1 2" key="1">
    <citation type="submission" date="2023-07" db="EMBL/GenBank/DDBJ databases">
        <title>Genomic Encyclopedia of Type Strains, Phase IV (KMG-IV): sequencing the most valuable type-strain genomes for metagenomic binning, comparative biology and taxonomic classification.</title>
        <authorList>
            <person name="Goeker M."/>
        </authorList>
    </citation>
    <scope>NUCLEOTIDE SEQUENCE [LARGE SCALE GENOMIC DNA]</scope>
    <source>
        <strain evidence="1 2">DSM 22616</strain>
    </source>
</reference>
<organism evidence="1 2">
    <name type="scientific">Peptoniphilus koenoeneniae</name>
    <dbReference type="NCBI Taxonomy" id="507751"/>
    <lineage>
        <taxon>Bacteria</taxon>
        <taxon>Bacillati</taxon>
        <taxon>Bacillota</taxon>
        <taxon>Tissierellia</taxon>
        <taxon>Tissierellales</taxon>
        <taxon>Peptoniphilaceae</taxon>
        <taxon>Peptoniphilus</taxon>
    </lineage>
</organism>
<name>A0ABU0AUL8_9FIRM</name>
<keyword evidence="2" id="KW-1185">Reference proteome</keyword>
<dbReference type="PANTHER" id="PTHR41248:SF1">
    <property type="entry name" value="NORD PROTEIN"/>
    <property type="match status" value="1"/>
</dbReference>
<evidence type="ECO:0000313" key="2">
    <source>
        <dbReference type="Proteomes" id="UP001236559"/>
    </source>
</evidence>
<dbReference type="Proteomes" id="UP001236559">
    <property type="component" value="Unassembled WGS sequence"/>
</dbReference>
<dbReference type="Gene3D" id="3.40.50.410">
    <property type="entry name" value="von Willebrand factor, type A domain"/>
    <property type="match status" value="1"/>
</dbReference>
<protein>
    <recommendedName>
        <fullName evidence="3">VWFA domain-containing protein</fullName>
    </recommendedName>
</protein>
<comment type="caution">
    <text evidence="1">The sequence shown here is derived from an EMBL/GenBank/DDBJ whole genome shotgun (WGS) entry which is preliminary data.</text>
</comment>
<proteinExistence type="predicted"/>
<dbReference type="PANTHER" id="PTHR41248">
    <property type="entry name" value="NORD PROTEIN"/>
    <property type="match status" value="1"/>
</dbReference>
<evidence type="ECO:0008006" key="3">
    <source>
        <dbReference type="Google" id="ProtNLM"/>
    </source>
</evidence>
<evidence type="ECO:0000313" key="1">
    <source>
        <dbReference type="EMBL" id="MDQ0274978.1"/>
    </source>
</evidence>
<dbReference type="EMBL" id="JAUSTN010000005">
    <property type="protein sequence ID" value="MDQ0274978.1"/>
    <property type="molecule type" value="Genomic_DNA"/>
</dbReference>
<sequence length="557" mass="65167">MIVFGDTRRAYNIIWNAWGSYKYEPFYKSMDFKGKVNLYLNTIIGLSYKYYGKSFLEELFNLWKDDENANRYDNLAWLILESSVYEKEIKSRPVLWEIRRDEAENFLDLSNDLARKKIALWDHFVYSMIYKRKAEILERKFFLTKKENELYKILNPGEFLEKEILKERLLNAFVVFFKFSLNKKHKLKIKLPFKIKNFSKEASGFTVERTSSLDVSGKKQSSGRGLLKSSKNDNREYIERVFGKSIFDKNTELDIERHLSCDINEGLHLYFTKREESNLSKNRNILSQIDSIKSQILDNKEYFVQNKLLVDSGIRKLQRKFSSTLILSKRDEEILNRYGVLDGTLAWKGKILSDEKIFRNFTYKQSPNFSVDILMDGSASRLFDVNLHASQVYMLSESLRKSGIPLRVMSFSTLYSYTVINILKDYDDKNSKGIFNYFAAGYNRDGFALRGVKFLLDQKKSKKLLIIVTDANPDDLRYNSKIKADYGIVGSDDTAKEVFKLKNSGIEICALITGRKENLENAKKIYGDYVYIENLENITSLGADYIRKKIFQLIYKS</sequence>
<gene>
    <name evidence="1" type="ORF">J2S72_001002</name>
</gene>
<dbReference type="SUPFAM" id="SSF53300">
    <property type="entry name" value="vWA-like"/>
    <property type="match status" value="1"/>
</dbReference>